<sequence length="140" mass="15446">MLHGLHGKISPYFDTPFLRSDSIHAQSPKSQRKTRSSCVWLSPLGKSRFEVGNTISLPYPGKRHVQPFFVFNSDGFRPGGYEGEIDSMSVKRGQGRIVLSAALSDYVPKTAGQISELSINTFLQGFSIPKSQRVICTILG</sequence>
<reference evidence="1 2" key="1">
    <citation type="submission" date="2021-06" db="EMBL/GenBank/DDBJ databases">
        <authorList>
            <person name="Palmer J.M."/>
        </authorList>
    </citation>
    <scope>NUCLEOTIDE SEQUENCE [LARGE SCALE GENOMIC DNA]</scope>
    <source>
        <strain evidence="1 2">XC_2019</strain>
        <tissue evidence="1">Muscle</tissue>
    </source>
</reference>
<organism evidence="1 2">
    <name type="scientific">Xenoophorus captivus</name>
    <dbReference type="NCBI Taxonomy" id="1517983"/>
    <lineage>
        <taxon>Eukaryota</taxon>
        <taxon>Metazoa</taxon>
        <taxon>Chordata</taxon>
        <taxon>Craniata</taxon>
        <taxon>Vertebrata</taxon>
        <taxon>Euteleostomi</taxon>
        <taxon>Actinopterygii</taxon>
        <taxon>Neopterygii</taxon>
        <taxon>Teleostei</taxon>
        <taxon>Neoteleostei</taxon>
        <taxon>Acanthomorphata</taxon>
        <taxon>Ovalentaria</taxon>
        <taxon>Atherinomorphae</taxon>
        <taxon>Cyprinodontiformes</taxon>
        <taxon>Goodeidae</taxon>
        <taxon>Xenoophorus</taxon>
    </lineage>
</organism>
<proteinExistence type="predicted"/>
<evidence type="ECO:0000313" key="1">
    <source>
        <dbReference type="EMBL" id="MEQ2219761.1"/>
    </source>
</evidence>
<comment type="caution">
    <text evidence="1">The sequence shown here is derived from an EMBL/GenBank/DDBJ whole genome shotgun (WGS) entry which is preliminary data.</text>
</comment>
<gene>
    <name evidence="1" type="ORF">XENOCAPTIV_023319</name>
</gene>
<evidence type="ECO:0000313" key="2">
    <source>
        <dbReference type="Proteomes" id="UP001434883"/>
    </source>
</evidence>
<protein>
    <submittedName>
        <fullName evidence="1">Uncharacterized protein</fullName>
    </submittedName>
</protein>
<dbReference type="EMBL" id="JAHRIN010080928">
    <property type="protein sequence ID" value="MEQ2219761.1"/>
    <property type="molecule type" value="Genomic_DNA"/>
</dbReference>
<dbReference type="Proteomes" id="UP001434883">
    <property type="component" value="Unassembled WGS sequence"/>
</dbReference>
<accession>A0ABV0SI09</accession>
<keyword evidence="2" id="KW-1185">Reference proteome</keyword>
<name>A0ABV0SI09_9TELE</name>